<evidence type="ECO:0000313" key="3">
    <source>
        <dbReference type="Proteomes" id="UP000887567"/>
    </source>
</evidence>
<reference evidence="2" key="1">
    <citation type="submission" date="2022-11" db="UniProtKB">
        <authorList>
            <consortium name="EnsemblMetazoa"/>
        </authorList>
    </citation>
    <scope>IDENTIFICATION</scope>
</reference>
<dbReference type="EnsemblMetazoa" id="XM_021044409.2">
    <property type="protein sequence ID" value="XP_020900068.1"/>
    <property type="gene ID" value="LOC110238721"/>
</dbReference>
<feature type="compositionally biased region" description="Polar residues" evidence="1">
    <location>
        <begin position="65"/>
        <end position="74"/>
    </location>
</feature>
<evidence type="ECO:0000313" key="2">
    <source>
        <dbReference type="EnsemblMetazoa" id="XP_020900068.1"/>
    </source>
</evidence>
<feature type="compositionally biased region" description="Basic and acidic residues" evidence="1">
    <location>
        <begin position="76"/>
        <end position="95"/>
    </location>
</feature>
<dbReference type="Proteomes" id="UP000887567">
    <property type="component" value="Unplaced"/>
</dbReference>
<dbReference type="RefSeq" id="XP_020900068.1">
    <property type="nucleotide sequence ID" value="XM_021044409.2"/>
</dbReference>
<evidence type="ECO:0000256" key="1">
    <source>
        <dbReference type="SAM" id="MobiDB-lite"/>
    </source>
</evidence>
<organism evidence="2 3">
    <name type="scientific">Exaiptasia diaphana</name>
    <name type="common">Tropical sea anemone</name>
    <name type="synonym">Aiptasia pulchella</name>
    <dbReference type="NCBI Taxonomy" id="2652724"/>
    <lineage>
        <taxon>Eukaryota</taxon>
        <taxon>Metazoa</taxon>
        <taxon>Cnidaria</taxon>
        <taxon>Anthozoa</taxon>
        <taxon>Hexacorallia</taxon>
        <taxon>Actiniaria</taxon>
        <taxon>Aiptasiidae</taxon>
        <taxon>Exaiptasia</taxon>
    </lineage>
</organism>
<feature type="region of interest" description="Disordered" evidence="1">
    <location>
        <begin position="60"/>
        <end position="119"/>
    </location>
</feature>
<keyword evidence="3" id="KW-1185">Reference proteome</keyword>
<sequence length="180" mass="21035">MANLNRIESPQFRIKDKRAIRDRWQLLSRKYKAKTRDEEAASGILVDEPSEKEVLIEELLDRESTTVSQESAASKATKDKDQAEEARKSAMERMRQNKCKQKLSDDEDEKPKNSKKRCAQPLVEFLQEKASEDHELHEALMELKKKEQENQNNLMKSMLENQHQLNSSFVDVLKKFLSKD</sequence>
<dbReference type="GeneID" id="110238721"/>
<dbReference type="KEGG" id="epa:110238721"/>
<name>A0A913X8H6_EXADI</name>
<accession>A0A913X8H6</accession>
<dbReference type="AlphaFoldDB" id="A0A913X8H6"/>
<protein>
    <submittedName>
        <fullName evidence="2">Uncharacterized protein</fullName>
    </submittedName>
</protein>
<proteinExistence type="predicted"/>
<dbReference type="OrthoDB" id="5988341at2759"/>